<dbReference type="PANTHER" id="PTHR30544">
    <property type="entry name" value="23S RRNA METHYLTRANSFERASE"/>
    <property type="match status" value="1"/>
</dbReference>
<keyword evidence="4" id="KW-0479">Metal-binding</keyword>
<dbReference type="InterPro" id="IPR058240">
    <property type="entry name" value="rSAM_sf"/>
</dbReference>
<evidence type="ECO:0000256" key="5">
    <source>
        <dbReference type="ARBA" id="ARBA00023004"/>
    </source>
</evidence>
<dbReference type="GO" id="GO:0008168">
    <property type="term" value="F:methyltransferase activity"/>
    <property type="evidence" value="ECO:0007669"/>
    <property type="project" value="UniProtKB-KW"/>
</dbReference>
<dbReference type="GO" id="GO:0030488">
    <property type="term" value="P:tRNA methylation"/>
    <property type="evidence" value="ECO:0007669"/>
    <property type="project" value="TreeGrafter"/>
</dbReference>
<dbReference type="InterPro" id="IPR013785">
    <property type="entry name" value="Aldolase_TIM"/>
</dbReference>
<keyword evidence="2" id="KW-0004">4Fe-4S</keyword>
<dbReference type="GO" id="GO:0070475">
    <property type="term" value="P:rRNA base methylation"/>
    <property type="evidence" value="ECO:0007669"/>
    <property type="project" value="TreeGrafter"/>
</dbReference>
<dbReference type="GO" id="GO:0046872">
    <property type="term" value="F:metal ion binding"/>
    <property type="evidence" value="ECO:0007669"/>
    <property type="project" value="UniProtKB-KW"/>
</dbReference>
<evidence type="ECO:0000313" key="8">
    <source>
        <dbReference type="EMBL" id="VAX39439.1"/>
    </source>
</evidence>
<comment type="cofactor">
    <cofactor evidence="1">
        <name>[4Fe-4S] cluster</name>
        <dbReference type="ChEBI" id="CHEBI:49883"/>
    </cofactor>
</comment>
<dbReference type="GO" id="GO:0051539">
    <property type="term" value="F:4 iron, 4 sulfur cluster binding"/>
    <property type="evidence" value="ECO:0007669"/>
    <property type="project" value="UniProtKB-KW"/>
</dbReference>
<dbReference type="PROSITE" id="PS51918">
    <property type="entry name" value="RADICAL_SAM"/>
    <property type="match status" value="1"/>
</dbReference>
<dbReference type="AlphaFoldDB" id="A0A3B1DAX9"/>
<dbReference type="InterPro" id="IPR007197">
    <property type="entry name" value="rSAM"/>
</dbReference>
<evidence type="ECO:0000256" key="2">
    <source>
        <dbReference type="ARBA" id="ARBA00022485"/>
    </source>
</evidence>
<dbReference type="EMBL" id="UOGL01000332">
    <property type="protein sequence ID" value="VAX39439.1"/>
    <property type="molecule type" value="Genomic_DNA"/>
</dbReference>
<dbReference type="InterPro" id="IPR040072">
    <property type="entry name" value="Methyltransferase_A"/>
</dbReference>
<sequence>AIEQLTSSQHFNYAQQRLLVSTVGIPDGMLQLAQQFPRINLALSLHSVSQQTRDKIIPVSHKYSLQELKQVLQTLNQLQQRPVMIEYLTLAGINDSPSDANALIAWLDGLQVHLNLIPFNTIKESPHLSCSTPEAQQQFANQLRAAGVTVTRRYSLGDDIAAACGQLAQKTSG</sequence>
<evidence type="ECO:0000256" key="3">
    <source>
        <dbReference type="ARBA" id="ARBA00022691"/>
    </source>
</evidence>
<evidence type="ECO:0000259" key="7">
    <source>
        <dbReference type="PROSITE" id="PS51918"/>
    </source>
</evidence>
<feature type="domain" description="Radical SAM core" evidence="7">
    <location>
        <begin position="1"/>
        <end position="159"/>
    </location>
</feature>
<keyword evidence="6" id="KW-0411">Iron-sulfur</keyword>
<keyword evidence="8" id="KW-0489">Methyltransferase</keyword>
<organism evidence="8">
    <name type="scientific">hydrothermal vent metagenome</name>
    <dbReference type="NCBI Taxonomy" id="652676"/>
    <lineage>
        <taxon>unclassified sequences</taxon>
        <taxon>metagenomes</taxon>
        <taxon>ecological metagenomes</taxon>
    </lineage>
</organism>
<protein>
    <submittedName>
        <fullName evidence="8">Ribosomal RNA large subunit methyltransferase N</fullName>
        <ecNumber evidence="8">2.1.1.-</ecNumber>
    </submittedName>
</protein>
<feature type="non-terminal residue" evidence="8">
    <location>
        <position position="1"/>
    </location>
</feature>
<proteinExistence type="predicted"/>
<dbReference type="PANTHER" id="PTHR30544:SF5">
    <property type="entry name" value="RADICAL SAM CORE DOMAIN-CONTAINING PROTEIN"/>
    <property type="match status" value="1"/>
</dbReference>
<keyword evidence="3" id="KW-0949">S-adenosyl-L-methionine</keyword>
<evidence type="ECO:0000256" key="4">
    <source>
        <dbReference type="ARBA" id="ARBA00022723"/>
    </source>
</evidence>
<dbReference type="EC" id="2.1.1.-" evidence="8"/>
<keyword evidence="5" id="KW-0408">Iron</keyword>
<evidence type="ECO:0000256" key="6">
    <source>
        <dbReference type="ARBA" id="ARBA00023014"/>
    </source>
</evidence>
<dbReference type="SUPFAM" id="SSF102114">
    <property type="entry name" value="Radical SAM enzymes"/>
    <property type="match status" value="1"/>
</dbReference>
<keyword evidence="8" id="KW-0808">Transferase</keyword>
<gene>
    <name evidence="8" type="ORF">MNBD_PLANCTO02-956</name>
</gene>
<accession>A0A3B1DAX9</accession>
<dbReference type="Gene3D" id="3.20.20.70">
    <property type="entry name" value="Aldolase class I"/>
    <property type="match status" value="1"/>
</dbReference>
<name>A0A3B1DAX9_9ZZZZ</name>
<evidence type="ECO:0000256" key="1">
    <source>
        <dbReference type="ARBA" id="ARBA00001966"/>
    </source>
</evidence>
<reference evidence="8" key="1">
    <citation type="submission" date="2018-06" db="EMBL/GenBank/DDBJ databases">
        <authorList>
            <person name="Zhirakovskaya E."/>
        </authorList>
    </citation>
    <scope>NUCLEOTIDE SEQUENCE</scope>
</reference>